<keyword evidence="1" id="KW-0472">Membrane</keyword>
<organism evidence="2 3">
    <name type="scientific">Glaciimonas immobilis</name>
    <dbReference type="NCBI Taxonomy" id="728004"/>
    <lineage>
        <taxon>Bacteria</taxon>
        <taxon>Pseudomonadati</taxon>
        <taxon>Pseudomonadota</taxon>
        <taxon>Betaproteobacteria</taxon>
        <taxon>Burkholderiales</taxon>
        <taxon>Oxalobacteraceae</taxon>
        <taxon>Glaciimonas</taxon>
    </lineage>
</organism>
<evidence type="ECO:0000313" key="3">
    <source>
        <dbReference type="Proteomes" id="UP000571084"/>
    </source>
</evidence>
<gene>
    <name evidence="2" type="ORF">HNR39_004558</name>
</gene>
<dbReference type="EMBL" id="JACHHQ010000023">
    <property type="protein sequence ID" value="MBB5202688.1"/>
    <property type="molecule type" value="Genomic_DNA"/>
</dbReference>
<protein>
    <recommendedName>
        <fullName evidence="4">Nicotinamide riboside transporter PnuC</fullName>
    </recommendedName>
</protein>
<accession>A0A840S006</accession>
<feature type="transmembrane region" description="Helical" evidence="1">
    <location>
        <begin position="29"/>
        <end position="48"/>
    </location>
</feature>
<evidence type="ECO:0000313" key="2">
    <source>
        <dbReference type="EMBL" id="MBB5202688.1"/>
    </source>
</evidence>
<sequence length="57" mass="6274">MITALEWTGAILGLMDALLLATNTRVSKYGWFAFFSANLASIGFSLGIQRYGLFVQQ</sequence>
<proteinExistence type="predicted"/>
<evidence type="ECO:0008006" key="4">
    <source>
        <dbReference type="Google" id="ProtNLM"/>
    </source>
</evidence>
<keyword evidence="1" id="KW-1133">Transmembrane helix</keyword>
<keyword evidence="1" id="KW-0812">Transmembrane</keyword>
<dbReference type="AlphaFoldDB" id="A0A840S006"/>
<evidence type="ECO:0000256" key="1">
    <source>
        <dbReference type="SAM" id="Phobius"/>
    </source>
</evidence>
<reference evidence="2 3" key="1">
    <citation type="submission" date="2020-08" db="EMBL/GenBank/DDBJ databases">
        <title>Genomic Encyclopedia of Type Strains, Phase IV (KMG-IV): sequencing the most valuable type-strain genomes for metagenomic binning, comparative biology and taxonomic classification.</title>
        <authorList>
            <person name="Goeker M."/>
        </authorList>
    </citation>
    <scope>NUCLEOTIDE SEQUENCE [LARGE SCALE GENOMIC DNA]</scope>
    <source>
        <strain evidence="2 3">DSM 23240</strain>
    </source>
</reference>
<name>A0A840S006_9BURK</name>
<dbReference type="Proteomes" id="UP000571084">
    <property type="component" value="Unassembled WGS sequence"/>
</dbReference>
<keyword evidence="3" id="KW-1185">Reference proteome</keyword>
<comment type="caution">
    <text evidence="2">The sequence shown here is derived from an EMBL/GenBank/DDBJ whole genome shotgun (WGS) entry which is preliminary data.</text>
</comment>
<dbReference type="RefSeq" id="WP_168057459.1">
    <property type="nucleotide sequence ID" value="NZ_JAAOZT010000024.1"/>
</dbReference>